<evidence type="ECO:0000256" key="1">
    <source>
        <dbReference type="ARBA" id="ARBA00004141"/>
    </source>
</evidence>
<dbReference type="STRING" id="696762.PFRI_09250"/>
<keyword evidence="4 6" id="KW-1133">Transmembrane helix</keyword>
<keyword evidence="9" id="KW-1185">Reference proteome</keyword>
<name>A0A1L9NZY5_9RHOB</name>
<comment type="subcellular location">
    <subcellularLocation>
        <location evidence="1">Membrane</location>
        <topology evidence="1">Multi-pass membrane protein</topology>
    </subcellularLocation>
</comment>
<keyword evidence="3 6" id="KW-0812">Transmembrane</keyword>
<evidence type="ECO:0000256" key="2">
    <source>
        <dbReference type="ARBA" id="ARBA00009853"/>
    </source>
</evidence>
<proteinExistence type="inferred from homology"/>
<feature type="transmembrane region" description="Helical" evidence="6">
    <location>
        <begin position="120"/>
        <end position="137"/>
    </location>
</feature>
<dbReference type="RefSeq" id="WP_072629580.1">
    <property type="nucleotide sequence ID" value="NZ_JABBAN010000238.1"/>
</dbReference>
<feature type="transmembrane region" description="Helical" evidence="6">
    <location>
        <begin position="70"/>
        <end position="89"/>
    </location>
</feature>
<gene>
    <name evidence="8" type="primary">ribN_3</name>
    <name evidence="8" type="ORF">PFRI_09250</name>
</gene>
<feature type="transmembrane region" description="Helical" evidence="6">
    <location>
        <begin position="277"/>
        <end position="295"/>
    </location>
</feature>
<evidence type="ECO:0000259" key="7">
    <source>
        <dbReference type="Pfam" id="PF00892"/>
    </source>
</evidence>
<dbReference type="Pfam" id="PF00892">
    <property type="entry name" value="EamA"/>
    <property type="match status" value="2"/>
</dbReference>
<feature type="transmembrane region" description="Helical" evidence="6">
    <location>
        <begin position="175"/>
        <end position="200"/>
    </location>
</feature>
<evidence type="ECO:0000313" key="8">
    <source>
        <dbReference type="EMBL" id="OJI94837.1"/>
    </source>
</evidence>
<evidence type="ECO:0000313" key="9">
    <source>
        <dbReference type="Proteomes" id="UP000184514"/>
    </source>
</evidence>
<dbReference type="PANTHER" id="PTHR22911">
    <property type="entry name" value="ACYL-MALONYL CONDENSING ENZYME-RELATED"/>
    <property type="match status" value="1"/>
</dbReference>
<dbReference type="InterPro" id="IPR000620">
    <property type="entry name" value="EamA_dom"/>
</dbReference>
<feature type="transmembrane region" description="Helical" evidence="6">
    <location>
        <begin position="9"/>
        <end position="28"/>
    </location>
</feature>
<comment type="similarity">
    <text evidence="2">Belongs to the drug/metabolite transporter (DMT) superfamily. 10 TMS drug/metabolite exporter (DME) (TC 2.A.7.3) family.</text>
</comment>
<feature type="domain" description="EamA" evidence="7">
    <location>
        <begin position="9"/>
        <end position="137"/>
    </location>
</feature>
<evidence type="ECO:0000256" key="6">
    <source>
        <dbReference type="SAM" id="Phobius"/>
    </source>
</evidence>
<dbReference type="PANTHER" id="PTHR22911:SF6">
    <property type="entry name" value="SOLUTE CARRIER FAMILY 35 MEMBER G1"/>
    <property type="match status" value="1"/>
</dbReference>
<dbReference type="SUPFAM" id="SSF103481">
    <property type="entry name" value="Multidrug resistance efflux transporter EmrE"/>
    <property type="match status" value="2"/>
</dbReference>
<feature type="domain" description="EamA" evidence="7">
    <location>
        <begin position="149"/>
        <end position="290"/>
    </location>
</feature>
<comment type="caution">
    <text evidence="8">The sequence shown here is derived from an EMBL/GenBank/DDBJ whole genome shotgun (WGS) entry which is preliminary data.</text>
</comment>
<reference evidence="8 9" key="1">
    <citation type="submission" date="2016-10" db="EMBL/GenBank/DDBJ databases">
        <title>Genome sequence of Planktotalea frisia SH6-1.</title>
        <authorList>
            <person name="Poehlein A."/>
            <person name="Bakenhus I."/>
            <person name="Voget S."/>
            <person name="Brinkhoff T."/>
            <person name="Simon M."/>
        </authorList>
    </citation>
    <scope>NUCLEOTIDE SEQUENCE [LARGE SCALE GENOMIC DNA]</scope>
    <source>
        <strain evidence="8 9">SH6-1</strain>
    </source>
</reference>
<accession>A0A1L9NZY5</accession>
<organism evidence="8 9">
    <name type="scientific">Planktotalea frisia</name>
    <dbReference type="NCBI Taxonomy" id="696762"/>
    <lineage>
        <taxon>Bacteria</taxon>
        <taxon>Pseudomonadati</taxon>
        <taxon>Pseudomonadota</taxon>
        <taxon>Alphaproteobacteria</taxon>
        <taxon>Rhodobacterales</taxon>
        <taxon>Paracoccaceae</taxon>
        <taxon>Planktotalea</taxon>
    </lineage>
</organism>
<feature type="transmembrane region" description="Helical" evidence="6">
    <location>
        <begin position="95"/>
        <end position="113"/>
    </location>
</feature>
<protein>
    <submittedName>
        <fullName evidence="8">Riboflavin transporter</fullName>
    </submittedName>
</protein>
<dbReference type="GO" id="GO:0016020">
    <property type="term" value="C:membrane"/>
    <property type="evidence" value="ECO:0007669"/>
    <property type="project" value="UniProtKB-SubCell"/>
</dbReference>
<dbReference type="EMBL" id="MLCB01000080">
    <property type="protein sequence ID" value="OJI94837.1"/>
    <property type="molecule type" value="Genomic_DNA"/>
</dbReference>
<keyword evidence="5 6" id="KW-0472">Membrane</keyword>
<evidence type="ECO:0000256" key="4">
    <source>
        <dbReference type="ARBA" id="ARBA00022989"/>
    </source>
</evidence>
<feature type="transmembrane region" description="Helical" evidence="6">
    <location>
        <begin position="253"/>
        <end position="271"/>
    </location>
</feature>
<sequence length="299" mass="31918">MTHQPKQAATFMVISMLIIGLIDNYIAVIARDISLWQFQFFRACMGLPMLALVAYFGFGTLRPIRLWAVLLRNGLIALGMVFYFGSLAFMPIAQALAGLFTAPIFVLLISVFAFGEKVGFLRIFAVLLGFAGIIVVLGPNDGAMTWVNFLPVFGGLFYAMGSVATQKICAGENTLVMLAGIFGLQGVIGAVMLTGLAIVAPEAPAGSDGFLLRGLIWPTSLTWSLILLQAVGSLIGVGFLVKAYQSAEPSFVTVFEYSIFIFGPFFAYVLMGQGITVNQLIGIVMIAGAGSLIALRSKG</sequence>
<feature type="transmembrane region" description="Helical" evidence="6">
    <location>
        <begin position="143"/>
        <end position="163"/>
    </location>
</feature>
<dbReference type="AlphaFoldDB" id="A0A1L9NZY5"/>
<feature type="transmembrane region" description="Helical" evidence="6">
    <location>
        <begin position="40"/>
        <end position="58"/>
    </location>
</feature>
<dbReference type="Proteomes" id="UP000184514">
    <property type="component" value="Unassembled WGS sequence"/>
</dbReference>
<evidence type="ECO:0000256" key="5">
    <source>
        <dbReference type="ARBA" id="ARBA00023136"/>
    </source>
</evidence>
<feature type="transmembrane region" description="Helical" evidence="6">
    <location>
        <begin position="220"/>
        <end position="241"/>
    </location>
</feature>
<evidence type="ECO:0000256" key="3">
    <source>
        <dbReference type="ARBA" id="ARBA00022692"/>
    </source>
</evidence>
<dbReference type="InterPro" id="IPR037185">
    <property type="entry name" value="EmrE-like"/>
</dbReference>